<comment type="caution">
    <text evidence="1">The sequence shown here is derived from an EMBL/GenBank/DDBJ whole genome shotgun (WGS) entry which is preliminary data.</text>
</comment>
<dbReference type="AlphaFoldDB" id="A0A4Q7N4N2"/>
<name>A0A4Q7N4N2_9BACT</name>
<evidence type="ECO:0000313" key="2">
    <source>
        <dbReference type="Proteomes" id="UP000293874"/>
    </source>
</evidence>
<dbReference type="RefSeq" id="WP_130540305.1">
    <property type="nucleotide sequence ID" value="NZ_CP042431.1"/>
</dbReference>
<dbReference type="Proteomes" id="UP000293874">
    <property type="component" value="Unassembled WGS sequence"/>
</dbReference>
<gene>
    <name evidence="1" type="ORF">EV199_1850</name>
</gene>
<evidence type="ECO:0000313" key="1">
    <source>
        <dbReference type="EMBL" id="RZS75974.1"/>
    </source>
</evidence>
<accession>A0A4Q7N4N2</accession>
<evidence type="ECO:0008006" key="3">
    <source>
        <dbReference type="Google" id="ProtNLM"/>
    </source>
</evidence>
<keyword evidence="2" id="KW-1185">Reference proteome</keyword>
<proteinExistence type="predicted"/>
<reference evidence="1 2" key="1">
    <citation type="submission" date="2019-02" db="EMBL/GenBank/DDBJ databases">
        <title>Genomic Encyclopedia of Type Strains, Phase IV (KMG-IV): sequencing the most valuable type-strain genomes for metagenomic binning, comparative biology and taxonomic classification.</title>
        <authorList>
            <person name="Goeker M."/>
        </authorList>
    </citation>
    <scope>NUCLEOTIDE SEQUENCE [LARGE SCALE GENOMIC DNA]</scope>
    <source>
        <strain evidence="1 2">DSM 18116</strain>
    </source>
</reference>
<dbReference type="OrthoDB" id="6225685at2"/>
<sequence length="982" mass="108959">MVNQLATLVEQFANYGITGDGFPEIIQLKFCFEEDHAPLGATDPLILVFVEWRLLESGTTSAGDTALRASLQQYRDDLTLAGFKARFISAKLYDGPVQKDGQIILALRRFVRFVYDDFNLMKGLVLIGRFPDAAIVRRVTWAPGFVQPRQLALQTGIMCERADHILGDMFGNWEELYVQNDFWMDDIAALPDADTSARGWYAGEDVIDCEFTSSSFEIKREGPFRDVFFIDDPIYSMEKSESFLRIRLHQNERNREISAVDYNYPNIMAKPELAVCRINAWHAAVNPHPSFTGSDGNRFLDANGLPVTVTSATPLFGGLQEDNLFTWHDSELEKELLVSYFKRNHSFRMGAFATQSWRAAIISGSTDFNTAYYEKFINNAATDFKPTLKVNNANLLQYVDFLKTPAVLKYILSHSFNRCSWFNAAGYTNTQLETAVGGTPFRWTYENGAYTPNFKTKDSAADMFVYRPLWQYKQFENSAGSLVIHGGCNVNSIAEVFTHRYTEHHYGHWHNAEGILFFTNCVALMARAKFFNDAPESFAPTFRNGPTTTFGDCWLNYFKTESGTAALAHMNVGRKRAYFWGICGDWTLRLRNRNGIGIFVSEPAMKPLSIVPDHSMIGNWLYNINDQHIAGTGDLDGDGVDEILIRSATGLAIVKYYHGKFKLLSRLAHGSNAGTWTLGVTDPIFGVADFIRQAQKDMLVWNSSGLAVLGLQNGVLTTIAHYYNNHPIGNWSVNTNHNRYAGKGVFGSESGTGIVVMGADGLIILSLMKNQSLCMVPSGSAIGAWTLDTAPGKDAVKLIADLDGDGIDEIVLASADKTGIFRLTNGQLQPIGIYPNGKLVGSYPMQSSHTFIADHYFSAASKAILVNDGTGLRFLALVDGVLKLRYSIGRSRIDGWLVEPAFNTVQQAGQLHPDQPGAVFIIRSGWGIGLMGFDENMQPRCYTGHAFGAQLGDWDLQPGNKVQAAGRLWEGQTKPVLLVTGG</sequence>
<dbReference type="EMBL" id="SGXA01000001">
    <property type="protein sequence ID" value="RZS75974.1"/>
    <property type="molecule type" value="Genomic_DNA"/>
</dbReference>
<organism evidence="1 2">
    <name type="scientific">Pseudobacter ginsenosidimutans</name>
    <dbReference type="NCBI Taxonomy" id="661488"/>
    <lineage>
        <taxon>Bacteria</taxon>
        <taxon>Pseudomonadati</taxon>
        <taxon>Bacteroidota</taxon>
        <taxon>Chitinophagia</taxon>
        <taxon>Chitinophagales</taxon>
        <taxon>Chitinophagaceae</taxon>
        <taxon>Pseudobacter</taxon>
    </lineage>
</organism>
<protein>
    <recommendedName>
        <fullName evidence="3">VCBS repeat protein</fullName>
    </recommendedName>
</protein>